<name>A0A1Y2ED17_9PEZI</name>
<evidence type="ECO:0000313" key="2">
    <source>
        <dbReference type="Proteomes" id="UP000193689"/>
    </source>
</evidence>
<dbReference type="Proteomes" id="UP000193689">
    <property type="component" value="Unassembled WGS sequence"/>
</dbReference>
<dbReference type="InParanoid" id="A0A1Y2ED17"/>
<organism evidence="1 2">
    <name type="scientific">Pseudomassariella vexata</name>
    <dbReference type="NCBI Taxonomy" id="1141098"/>
    <lineage>
        <taxon>Eukaryota</taxon>
        <taxon>Fungi</taxon>
        <taxon>Dikarya</taxon>
        <taxon>Ascomycota</taxon>
        <taxon>Pezizomycotina</taxon>
        <taxon>Sordariomycetes</taxon>
        <taxon>Xylariomycetidae</taxon>
        <taxon>Amphisphaeriales</taxon>
        <taxon>Pseudomassariaceae</taxon>
        <taxon>Pseudomassariella</taxon>
    </lineage>
</organism>
<comment type="caution">
    <text evidence="1">The sequence shown here is derived from an EMBL/GenBank/DDBJ whole genome shotgun (WGS) entry which is preliminary data.</text>
</comment>
<evidence type="ECO:0000313" key="1">
    <source>
        <dbReference type="EMBL" id="ORY69469.1"/>
    </source>
</evidence>
<gene>
    <name evidence="1" type="ORF">BCR38DRAFT_480657</name>
</gene>
<dbReference type="RefSeq" id="XP_040719419.1">
    <property type="nucleotide sequence ID" value="XM_040863296.1"/>
</dbReference>
<dbReference type="EMBL" id="MCFJ01000002">
    <property type="protein sequence ID" value="ORY69469.1"/>
    <property type="molecule type" value="Genomic_DNA"/>
</dbReference>
<keyword evidence="2" id="KW-1185">Reference proteome</keyword>
<accession>A0A1Y2ED17</accession>
<reference evidence="1 2" key="1">
    <citation type="submission" date="2016-07" db="EMBL/GenBank/DDBJ databases">
        <title>Pervasive Adenine N6-methylation of Active Genes in Fungi.</title>
        <authorList>
            <consortium name="DOE Joint Genome Institute"/>
            <person name="Mondo S.J."/>
            <person name="Dannebaum R.O."/>
            <person name="Kuo R.C."/>
            <person name="Labutti K."/>
            <person name="Haridas S."/>
            <person name="Kuo A."/>
            <person name="Salamov A."/>
            <person name="Ahrendt S.R."/>
            <person name="Lipzen A."/>
            <person name="Sullivan W."/>
            <person name="Andreopoulos W.B."/>
            <person name="Clum A."/>
            <person name="Lindquist E."/>
            <person name="Daum C."/>
            <person name="Ramamoorthy G.K."/>
            <person name="Gryganskyi A."/>
            <person name="Culley D."/>
            <person name="Magnuson J.K."/>
            <person name="James T.Y."/>
            <person name="O'Malley M.A."/>
            <person name="Stajich J.E."/>
            <person name="Spatafora J.W."/>
            <person name="Visel A."/>
            <person name="Grigoriev I.V."/>
        </authorList>
    </citation>
    <scope>NUCLEOTIDE SEQUENCE [LARGE SCALE GENOMIC DNA]</scope>
    <source>
        <strain evidence="1 2">CBS 129021</strain>
    </source>
</reference>
<proteinExistence type="predicted"/>
<dbReference type="GeneID" id="63779508"/>
<dbReference type="STRING" id="1141098.A0A1Y2ED17"/>
<dbReference type="OrthoDB" id="4774177at2759"/>
<dbReference type="AlphaFoldDB" id="A0A1Y2ED17"/>
<sequence>MATTHVDASETAKTLSQRLTYLPPTSSSTFATVFTPSYSTPICLRKPTRHHTFRSSEQLRATPIPLNNLTIKITPKMPFFYSKHFGGRHFGTSIHASKNGVHRGPWRFSFGKFNCFKSR</sequence>
<protein>
    <submittedName>
        <fullName evidence="1">Uncharacterized protein</fullName>
    </submittedName>
</protein>